<organism evidence="2 3">
    <name type="scientific">Collybiopsis luxurians FD-317 M1</name>
    <dbReference type="NCBI Taxonomy" id="944289"/>
    <lineage>
        <taxon>Eukaryota</taxon>
        <taxon>Fungi</taxon>
        <taxon>Dikarya</taxon>
        <taxon>Basidiomycota</taxon>
        <taxon>Agaricomycotina</taxon>
        <taxon>Agaricomycetes</taxon>
        <taxon>Agaricomycetidae</taxon>
        <taxon>Agaricales</taxon>
        <taxon>Marasmiineae</taxon>
        <taxon>Omphalotaceae</taxon>
        <taxon>Collybiopsis</taxon>
        <taxon>Collybiopsis luxurians</taxon>
    </lineage>
</organism>
<feature type="region of interest" description="Disordered" evidence="1">
    <location>
        <begin position="1"/>
        <end position="27"/>
    </location>
</feature>
<name>A0A0D0CFJ0_9AGAR</name>
<proteinExistence type="predicted"/>
<gene>
    <name evidence="2" type="ORF">GYMLUDRAFT_58892</name>
</gene>
<evidence type="ECO:0000313" key="3">
    <source>
        <dbReference type="Proteomes" id="UP000053593"/>
    </source>
</evidence>
<sequence length="120" mass="13353">MAAKRKRGRITNEATPSPSSAGKLPATNSLQGRLRALSLPVHQLNHPNLRTSQASVKLYEETIKRDSSNPRGYNNRAIPYIKLAAFLEAPKDVNKVIEVDLSFVKPYIRKENIPLSMSEA</sequence>
<dbReference type="AlphaFoldDB" id="A0A0D0CFJ0"/>
<dbReference type="Proteomes" id="UP000053593">
    <property type="component" value="Unassembled WGS sequence"/>
</dbReference>
<accession>A0A0D0CFJ0</accession>
<keyword evidence="3" id="KW-1185">Reference proteome</keyword>
<dbReference type="HOGENOM" id="CLU_2049944_0_0_1"/>
<dbReference type="Gene3D" id="1.25.40.10">
    <property type="entry name" value="Tetratricopeptide repeat domain"/>
    <property type="match status" value="1"/>
</dbReference>
<dbReference type="InterPro" id="IPR011990">
    <property type="entry name" value="TPR-like_helical_dom_sf"/>
</dbReference>
<feature type="compositionally biased region" description="Polar residues" evidence="1">
    <location>
        <begin position="12"/>
        <end position="27"/>
    </location>
</feature>
<dbReference type="SUPFAM" id="SSF48452">
    <property type="entry name" value="TPR-like"/>
    <property type="match status" value="1"/>
</dbReference>
<evidence type="ECO:0000256" key="1">
    <source>
        <dbReference type="SAM" id="MobiDB-lite"/>
    </source>
</evidence>
<evidence type="ECO:0000313" key="2">
    <source>
        <dbReference type="EMBL" id="KIK61364.1"/>
    </source>
</evidence>
<protein>
    <submittedName>
        <fullName evidence="2">Uncharacterized protein</fullName>
    </submittedName>
</protein>
<reference evidence="2 3" key="1">
    <citation type="submission" date="2014-04" db="EMBL/GenBank/DDBJ databases">
        <title>Evolutionary Origins and Diversification of the Mycorrhizal Mutualists.</title>
        <authorList>
            <consortium name="DOE Joint Genome Institute"/>
            <consortium name="Mycorrhizal Genomics Consortium"/>
            <person name="Kohler A."/>
            <person name="Kuo A."/>
            <person name="Nagy L.G."/>
            <person name="Floudas D."/>
            <person name="Copeland A."/>
            <person name="Barry K.W."/>
            <person name="Cichocki N."/>
            <person name="Veneault-Fourrey C."/>
            <person name="LaButti K."/>
            <person name="Lindquist E.A."/>
            <person name="Lipzen A."/>
            <person name="Lundell T."/>
            <person name="Morin E."/>
            <person name="Murat C."/>
            <person name="Riley R."/>
            <person name="Ohm R."/>
            <person name="Sun H."/>
            <person name="Tunlid A."/>
            <person name="Henrissat B."/>
            <person name="Grigoriev I.V."/>
            <person name="Hibbett D.S."/>
            <person name="Martin F."/>
        </authorList>
    </citation>
    <scope>NUCLEOTIDE SEQUENCE [LARGE SCALE GENOMIC DNA]</scope>
    <source>
        <strain evidence="2 3">FD-317 M1</strain>
    </source>
</reference>
<dbReference type="EMBL" id="KN834771">
    <property type="protein sequence ID" value="KIK61364.1"/>
    <property type="molecule type" value="Genomic_DNA"/>
</dbReference>
<dbReference type="OrthoDB" id="2423701at2759"/>